<proteinExistence type="predicted"/>
<dbReference type="Proteomes" id="UP000783213">
    <property type="component" value="Unassembled WGS sequence"/>
</dbReference>
<feature type="compositionally biased region" description="Low complexity" evidence="1">
    <location>
        <begin position="232"/>
        <end position="245"/>
    </location>
</feature>
<gene>
    <name evidence="2" type="ORF">EAE98_007301</name>
</gene>
<dbReference type="GeneID" id="62234074"/>
<keyword evidence="3" id="KW-1185">Reference proteome</keyword>
<feature type="region of interest" description="Disordered" evidence="1">
    <location>
        <begin position="174"/>
        <end position="202"/>
    </location>
</feature>
<organism evidence="2 3">
    <name type="scientific">Botrytis deweyae</name>
    <dbReference type="NCBI Taxonomy" id="2478750"/>
    <lineage>
        <taxon>Eukaryota</taxon>
        <taxon>Fungi</taxon>
        <taxon>Dikarya</taxon>
        <taxon>Ascomycota</taxon>
        <taxon>Pezizomycotina</taxon>
        <taxon>Leotiomycetes</taxon>
        <taxon>Helotiales</taxon>
        <taxon>Sclerotiniaceae</taxon>
        <taxon>Botrytis</taxon>
    </lineage>
</organism>
<dbReference type="RefSeq" id="XP_038808574.1">
    <property type="nucleotide sequence ID" value="XM_038954924.1"/>
</dbReference>
<evidence type="ECO:0000256" key="1">
    <source>
        <dbReference type="SAM" id="MobiDB-lite"/>
    </source>
</evidence>
<evidence type="ECO:0000313" key="2">
    <source>
        <dbReference type="EMBL" id="KAF7924250.1"/>
    </source>
</evidence>
<accession>A0ABQ7IH83</accession>
<name>A0ABQ7IH83_9HELO</name>
<reference evidence="2 3" key="1">
    <citation type="journal article" date="2020" name="Genome Biol. Evol.">
        <title>Comparative genomics of Sclerotiniaceae.</title>
        <authorList>
            <person name="Valero Jimenez C.A."/>
            <person name="Steentjes M."/>
            <person name="Scholten O.E."/>
            <person name="Van Kan J.A.L."/>
        </authorList>
    </citation>
    <scope>NUCLEOTIDE SEQUENCE [LARGE SCALE GENOMIC DNA]</scope>
    <source>
        <strain evidence="2 3">B1</strain>
    </source>
</reference>
<sequence>MMYIFGMPYIATNLLSRFSSPLLSIICRTCLHRFGVDTNIEIDMVSLSPFVFLSSSFSCSRSGSKKRSRIKSRFSSKIAGQTSNTIYRAENSSLEQLLFPSDHSIAEPIQSYQESRRSSLGQNWHLSNHSKGTKIEANNSNREFGSYYLLAVISGPAPSTAKSLPEKRKSITMASKFPPSDEGTNKIFGESFGSATKDVQSERRRSYGIGGAGNIRKPSEVIYTPRERRRSSTFSSPSISPTISPDTKKENFLSWFGIGIGKRR</sequence>
<evidence type="ECO:0000313" key="3">
    <source>
        <dbReference type="Proteomes" id="UP000783213"/>
    </source>
</evidence>
<dbReference type="EMBL" id="RCSX01000017">
    <property type="protein sequence ID" value="KAF7924250.1"/>
    <property type="molecule type" value="Genomic_DNA"/>
</dbReference>
<protein>
    <submittedName>
        <fullName evidence="2">Uncharacterized protein</fullName>
    </submittedName>
</protein>
<comment type="caution">
    <text evidence="2">The sequence shown here is derived from an EMBL/GenBank/DDBJ whole genome shotgun (WGS) entry which is preliminary data.</text>
</comment>
<feature type="region of interest" description="Disordered" evidence="1">
    <location>
        <begin position="221"/>
        <end position="245"/>
    </location>
</feature>